<reference evidence="2 3" key="1">
    <citation type="journal article" date="2015" name="Genome Biol. Evol.">
        <title>Comparative Genomics of a Bacterivorous Green Alga Reveals Evolutionary Causalities and Consequences of Phago-Mixotrophic Mode of Nutrition.</title>
        <authorList>
            <person name="Burns J.A."/>
            <person name="Paasch A."/>
            <person name="Narechania A."/>
            <person name="Kim E."/>
        </authorList>
    </citation>
    <scope>NUCLEOTIDE SEQUENCE [LARGE SCALE GENOMIC DNA]</scope>
    <source>
        <strain evidence="2 3">PLY_AMNH</strain>
    </source>
</reference>
<keyword evidence="3" id="KW-1185">Reference proteome</keyword>
<proteinExistence type="predicted"/>
<protein>
    <submittedName>
        <fullName evidence="2">Uncharacterized protein</fullName>
    </submittedName>
</protein>
<feature type="region of interest" description="Disordered" evidence="1">
    <location>
        <begin position="239"/>
        <end position="260"/>
    </location>
</feature>
<evidence type="ECO:0000313" key="3">
    <source>
        <dbReference type="Proteomes" id="UP001190700"/>
    </source>
</evidence>
<dbReference type="EMBL" id="LGRX02006308">
    <property type="protein sequence ID" value="KAK3276952.1"/>
    <property type="molecule type" value="Genomic_DNA"/>
</dbReference>
<accession>A0AAE0GF87</accession>
<comment type="caution">
    <text evidence="2">The sequence shown here is derived from an EMBL/GenBank/DDBJ whole genome shotgun (WGS) entry which is preliminary data.</text>
</comment>
<evidence type="ECO:0000313" key="2">
    <source>
        <dbReference type="EMBL" id="KAK3276952.1"/>
    </source>
</evidence>
<gene>
    <name evidence="2" type="ORF">CYMTET_15013</name>
</gene>
<evidence type="ECO:0000256" key="1">
    <source>
        <dbReference type="SAM" id="MobiDB-lite"/>
    </source>
</evidence>
<dbReference type="AlphaFoldDB" id="A0AAE0GF87"/>
<name>A0AAE0GF87_9CHLO</name>
<dbReference type="Proteomes" id="UP001190700">
    <property type="component" value="Unassembled WGS sequence"/>
</dbReference>
<feature type="compositionally biased region" description="Basic residues" evidence="1">
    <location>
        <begin position="251"/>
        <end position="260"/>
    </location>
</feature>
<organism evidence="2 3">
    <name type="scientific">Cymbomonas tetramitiformis</name>
    <dbReference type="NCBI Taxonomy" id="36881"/>
    <lineage>
        <taxon>Eukaryota</taxon>
        <taxon>Viridiplantae</taxon>
        <taxon>Chlorophyta</taxon>
        <taxon>Pyramimonadophyceae</taxon>
        <taxon>Pyramimonadales</taxon>
        <taxon>Pyramimonadaceae</taxon>
        <taxon>Cymbomonas</taxon>
    </lineage>
</organism>
<sequence length="260" mass="28984">MTSLIIQDPNRLYKADAIGMALDIKNTQLYRPTGITPFEYYYACLPATFLATTMTEAPPPTVHSNAIPARPLLIANQLALRHAIRKETDEHRNHYQKEYNDTLLSGRKSSSITTSKLQGFAATGPYLIEAITSKTSVRLVDRLWGKTFDHTTPISMLTMFKARGESTLSQMEMCSLSQKPRCDAARYAAQDKRLQEFTDSLANRPDGAPTCATCKTPTHKMWCKGMCKRCYSKSRAVIAKENKKQGGKPSGRGRPKIATT</sequence>